<dbReference type="Proteomes" id="UP001500831">
    <property type="component" value="Unassembled WGS sequence"/>
</dbReference>
<dbReference type="NCBIfam" id="TIGR02937">
    <property type="entry name" value="sigma70-ECF"/>
    <property type="match status" value="1"/>
</dbReference>
<dbReference type="SUPFAM" id="SSF88946">
    <property type="entry name" value="Sigma2 domain of RNA polymerase sigma factors"/>
    <property type="match status" value="1"/>
</dbReference>
<evidence type="ECO:0000256" key="2">
    <source>
        <dbReference type="ARBA" id="ARBA00023015"/>
    </source>
</evidence>
<dbReference type="Gene3D" id="1.10.10.10">
    <property type="entry name" value="Winged helix-like DNA-binding domain superfamily/Winged helix DNA-binding domain"/>
    <property type="match status" value="1"/>
</dbReference>
<organism evidence="7 8">
    <name type="scientific">Streptosporangium fragile</name>
    <dbReference type="NCBI Taxonomy" id="46186"/>
    <lineage>
        <taxon>Bacteria</taxon>
        <taxon>Bacillati</taxon>
        <taxon>Actinomycetota</taxon>
        <taxon>Actinomycetes</taxon>
        <taxon>Streptosporangiales</taxon>
        <taxon>Streptosporangiaceae</taxon>
        <taxon>Streptosporangium</taxon>
    </lineage>
</organism>
<dbReference type="InterPro" id="IPR039425">
    <property type="entry name" value="RNA_pol_sigma-70-like"/>
</dbReference>
<dbReference type="InterPro" id="IPR036388">
    <property type="entry name" value="WH-like_DNA-bd_sf"/>
</dbReference>
<keyword evidence="2" id="KW-0805">Transcription regulation</keyword>
<keyword evidence="4" id="KW-0238">DNA-binding</keyword>
<dbReference type="InterPro" id="IPR007627">
    <property type="entry name" value="RNA_pol_sigma70_r2"/>
</dbReference>
<dbReference type="InterPro" id="IPR013324">
    <property type="entry name" value="RNA_pol_sigma_r3/r4-like"/>
</dbReference>
<keyword evidence="3" id="KW-0731">Sigma factor</keyword>
<dbReference type="InterPro" id="IPR013325">
    <property type="entry name" value="RNA_pol_sigma_r2"/>
</dbReference>
<gene>
    <name evidence="7" type="ORF">GCM10010517_59140</name>
</gene>
<evidence type="ECO:0000259" key="6">
    <source>
        <dbReference type="Pfam" id="PF04542"/>
    </source>
</evidence>
<dbReference type="Pfam" id="PF04542">
    <property type="entry name" value="Sigma70_r2"/>
    <property type="match status" value="1"/>
</dbReference>
<feature type="domain" description="RNA polymerase sigma-70 region 2" evidence="6">
    <location>
        <begin position="24"/>
        <end position="91"/>
    </location>
</feature>
<evidence type="ECO:0000256" key="1">
    <source>
        <dbReference type="ARBA" id="ARBA00010641"/>
    </source>
</evidence>
<evidence type="ECO:0000313" key="8">
    <source>
        <dbReference type="Proteomes" id="UP001500831"/>
    </source>
</evidence>
<dbReference type="InterPro" id="IPR014284">
    <property type="entry name" value="RNA_pol_sigma-70_dom"/>
</dbReference>
<sequence>MDRDSIGILFRAAADGDAAAWKSLVEGLSPLVWAVVRSHRLTDADGHEVYQTTWFRLVQNLTRIREPERVGAWLASTARHECLKVLKAARRVSPSDDAGTLDRAADDHTPEQAVIESEEAAVEQERVRQVWQAFQDLGENCRRLLRVLMATPPPGYQEVSAALGLAVGSIGPIRQRCLGRLRVLLAERGVS</sequence>
<evidence type="ECO:0000256" key="4">
    <source>
        <dbReference type="ARBA" id="ARBA00023125"/>
    </source>
</evidence>
<comment type="similarity">
    <text evidence="1">Belongs to the sigma-70 factor family. ECF subfamily.</text>
</comment>
<dbReference type="SUPFAM" id="SSF88659">
    <property type="entry name" value="Sigma3 and sigma4 domains of RNA polymerase sigma factors"/>
    <property type="match status" value="1"/>
</dbReference>
<dbReference type="Gene3D" id="1.10.1740.10">
    <property type="match status" value="1"/>
</dbReference>
<evidence type="ECO:0000313" key="7">
    <source>
        <dbReference type="EMBL" id="GAA2894448.1"/>
    </source>
</evidence>
<evidence type="ECO:0000256" key="3">
    <source>
        <dbReference type="ARBA" id="ARBA00023082"/>
    </source>
</evidence>
<dbReference type="PANTHER" id="PTHR43133">
    <property type="entry name" value="RNA POLYMERASE ECF-TYPE SIGMA FACTO"/>
    <property type="match status" value="1"/>
</dbReference>
<protein>
    <submittedName>
        <fullName evidence="7">Sigma-70 family RNA polymerase sigma factor</fullName>
    </submittedName>
</protein>
<dbReference type="EMBL" id="BAAAVI010000053">
    <property type="protein sequence ID" value="GAA2894448.1"/>
    <property type="molecule type" value="Genomic_DNA"/>
</dbReference>
<keyword evidence="8" id="KW-1185">Reference proteome</keyword>
<comment type="caution">
    <text evidence="7">The sequence shown here is derived from an EMBL/GenBank/DDBJ whole genome shotgun (WGS) entry which is preliminary data.</text>
</comment>
<reference evidence="7 8" key="1">
    <citation type="journal article" date="2019" name="Int. J. Syst. Evol. Microbiol.">
        <title>The Global Catalogue of Microorganisms (GCM) 10K type strain sequencing project: providing services to taxonomists for standard genome sequencing and annotation.</title>
        <authorList>
            <consortium name="The Broad Institute Genomics Platform"/>
            <consortium name="The Broad Institute Genome Sequencing Center for Infectious Disease"/>
            <person name="Wu L."/>
            <person name="Ma J."/>
        </authorList>
    </citation>
    <scope>NUCLEOTIDE SEQUENCE [LARGE SCALE GENOMIC DNA]</scope>
    <source>
        <strain evidence="7 8">JCM 6242</strain>
    </source>
</reference>
<evidence type="ECO:0000256" key="5">
    <source>
        <dbReference type="ARBA" id="ARBA00023163"/>
    </source>
</evidence>
<accession>A0ABN3W536</accession>
<dbReference type="PANTHER" id="PTHR43133:SF8">
    <property type="entry name" value="RNA POLYMERASE SIGMA FACTOR HI_1459-RELATED"/>
    <property type="match status" value="1"/>
</dbReference>
<keyword evidence="5" id="KW-0804">Transcription</keyword>
<dbReference type="RefSeq" id="WP_344978419.1">
    <property type="nucleotide sequence ID" value="NZ_BAAAVI010000053.1"/>
</dbReference>
<name>A0ABN3W536_9ACTN</name>
<proteinExistence type="inferred from homology"/>